<feature type="domain" description="NAD-dependent epimerase/dehydratase" evidence="2">
    <location>
        <begin position="3"/>
        <end position="227"/>
    </location>
</feature>
<keyword evidence="4" id="KW-1185">Reference proteome</keyword>
<accession>A0A7G9FN17</accession>
<dbReference type="Proteomes" id="UP000515819">
    <property type="component" value="Chromosome"/>
</dbReference>
<proteinExistence type="inferred from homology"/>
<dbReference type="RefSeq" id="WP_117781726.1">
    <property type="nucleotide sequence ID" value="NZ_CP060632.1"/>
</dbReference>
<gene>
    <name evidence="3" type="ORF">H9Q76_01145</name>
</gene>
<protein>
    <submittedName>
        <fullName evidence="3">NAD(P)-dependent oxidoreductase</fullName>
    </submittedName>
</protein>
<dbReference type="EMBL" id="CP060632">
    <property type="protein sequence ID" value="QNL99948.1"/>
    <property type="molecule type" value="Genomic_DNA"/>
</dbReference>
<evidence type="ECO:0000313" key="3">
    <source>
        <dbReference type="EMBL" id="QNL99948.1"/>
    </source>
</evidence>
<dbReference type="InterPro" id="IPR036291">
    <property type="entry name" value="NAD(P)-bd_dom_sf"/>
</dbReference>
<dbReference type="Pfam" id="PF01370">
    <property type="entry name" value="Epimerase"/>
    <property type="match status" value="1"/>
</dbReference>
<dbReference type="AlphaFoldDB" id="A0A7G9FN17"/>
<dbReference type="PANTHER" id="PTHR43000">
    <property type="entry name" value="DTDP-D-GLUCOSE 4,6-DEHYDRATASE-RELATED"/>
    <property type="match status" value="1"/>
</dbReference>
<dbReference type="SUPFAM" id="SSF51735">
    <property type="entry name" value="NAD(P)-binding Rossmann-fold domains"/>
    <property type="match status" value="1"/>
</dbReference>
<dbReference type="InterPro" id="IPR001509">
    <property type="entry name" value="Epimerase_deHydtase"/>
</dbReference>
<dbReference type="KEGG" id="wcp:H9Q76_01145"/>
<evidence type="ECO:0000259" key="2">
    <source>
        <dbReference type="Pfam" id="PF01370"/>
    </source>
</evidence>
<evidence type="ECO:0000256" key="1">
    <source>
        <dbReference type="ARBA" id="ARBA00007637"/>
    </source>
</evidence>
<name>A0A7G9FN17_9FIRM</name>
<sequence length="296" mass="32949">MKVLITGSNGFIGGHVCKYLKEKGEYVIGLGRREKSVPEVDEYICCDMDSEAIDGIMASVKVDKIDAIIHLAADMRKEPYNVEVVAHNCVGTQRLLEFAEREHIGVFLQLSSLPVIGKPEEHPITEKHSLKPPTVYHATKIAEELLANYADYMHGVRTASFRISAPVGPGVNPKTIFPTFVTKAKNGEDLILSGKGSRVQTYVHVRDIAKALYLALYSGKAHGIYNLSSYNAVSNKQLAELCVKLLESDSRIIFSGKEDFMDDYIWDVSLEHIKEDIGYEPEILIEEAILEYANMA</sequence>
<organism evidence="3 4">
    <name type="scientific">Wujia chipingensis</name>
    <dbReference type="NCBI Taxonomy" id="2763670"/>
    <lineage>
        <taxon>Bacteria</taxon>
        <taxon>Bacillati</taxon>
        <taxon>Bacillota</taxon>
        <taxon>Clostridia</taxon>
        <taxon>Lachnospirales</taxon>
        <taxon>Lachnospiraceae</taxon>
        <taxon>Wujia</taxon>
    </lineage>
</organism>
<reference evidence="3 4" key="1">
    <citation type="submission" date="2020-08" db="EMBL/GenBank/DDBJ databases">
        <authorList>
            <person name="Liu C."/>
            <person name="Sun Q."/>
        </authorList>
    </citation>
    <scope>NUCLEOTIDE SEQUENCE [LARGE SCALE GENOMIC DNA]</scope>
    <source>
        <strain evidence="3 4">NSJ-4</strain>
    </source>
</reference>
<dbReference type="Gene3D" id="3.40.50.720">
    <property type="entry name" value="NAD(P)-binding Rossmann-like Domain"/>
    <property type="match status" value="1"/>
</dbReference>
<evidence type="ECO:0000313" key="4">
    <source>
        <dbReference type="Proteomes" id="UP000515819"/>
    </source>
</evidence>
<comment type="similarity">
    <text evidence="1">Belongs to the NAD(P)-dependent epimerase/dehydratase family.</text>
</comment>